<dbReference type="STRING" id="1231657.A0A1Y1ZLH4"/>
<dbReference type="OrthoDB" id="3364132at2759"/>
<gene>
    <name evidence="3" type="ORF">BCR34DRAFT_565684</name>
</gene>
<reference evidence="3 4" key="1">
    <citation type="submission" date="2016-07" db="EMBL/GenBank/DDBJ databases">
        <title>Pervasive Adenine N6-methylation of Active Genes in Fungi.</title>
        <authorList>
            <consortium name="DOE Joint Genome Institute"/>
            <person name="Mondo S.J."/>
            <person name="Dannebaum R.O."/>
            <person name="Kuo R.C."/>
            <person name="Labutti K."/>
            <person name="Haridas S."/>
            <person name="Kuo A."/>
            <person name="Salamov A."/>
            <person name="Ahrendt S.R."/>
            <person name="Lipzen A."/>
            <person name="Sullivan W."/>
            <person name="Andreopoulos W.B."/>
            <person name="Clum A."/>
            <person name="Lindquist E."/>
            <person name="Daum C."/>
            <person name="Ramamoorthy G.K."/>
            <person name="Gryganskyi A."/>
            <person name="Culley D."/>
            <person name="Magnuson J.K."/>
            <person name="James T.Y."/>
            <person name="O'Malley M.A."/>
            <person name="Stajich J.E."/>
            <person name="Spatafora J.W."/>
            <person name="Visel A."/>
            <person name="Grigoriev I.V."/>
        </authorList>
    </citation>
    <scope>NUCLEOTIDE SEQUENCE [LARGE SCALE GENOMIC DNA]</scope>
    <source>
        <strain evidence="3 4">CBS 115471</strain>
    </source>
</reference>
<organism evidence="3 4">
    <name type="scientific">Clohesyomyces aquaticus</name>
    <dbReference type="NCBI Taxonomy" id="1231657"/>
    <lineage>
        <taxon>Eukaryota</taxon>
        <taxon>Fungi</taxon>
        <taxon>Dikarya</taxon>
        <taxon>Ascomycota</taxon>
        <taxon>Pezizomycotina</taxon>
        <taxon>Dothideomycetes</taxon>
        <taxon>Pleosporomycetidae</taxon>
        <taxon>Pleosporales</taxon>
        <taxon>Lindgomycetaceae</taxon>
        <taxon>Clohesyomyces</taxon>
    </lineage>
</organism>
<dbReference type="InterPro" id="IPR057678">
    <property type="entry name" value="DUF7918"/>
</dbReference>
<feature type="region of interest" description="Disordered" evidence="1">
    <location>
        <begin position="157"/>
        <end position="177"/>
    </location>
</feature>
<dbReference type="PANTHER" id="PTHR36223:SF1">
    <property type="entry name" value="TRANSCRIPTION ELONGATION FACTOR EAF N-TERMINAL DOMAIN-CONTAINING PROTEIN"/>
    <property type="match status" value="1"/>
</dbReference>
<dbReference type="AlphaFoldDB" id="A0A1Y1ZLH4"/>
<feature type="domain" description="DUF7918" evidence="2">
    <location>
        <begin position="9"/>
        <end position="245"/>
    </location>
</feature>
<dbReference type="Pfam" id="PF25534">
    <property type="entry name" value="DUF7918"/>
    <property type="match status" value="1"/>
</dbReference>
<sequence>MVVLDSVPGLEITVVVDKAPLKEYLDDEIPDEPNSNKTTRYVEAKSGSEFQVCHKFSNDFERQHPLLLGVSLDGKPTSSASYSHEDLEWFCDHHSGGSISGKKETIDGQLCMRKFTFSPLTTADIEISGDVKDVQKRFQRVGELVVGLYWLKATKVPGPRPPREESHTSQNTAMPVDSTVPEKALKGRAISHSASLGPPTPLKPPKSNNSHWTRFEYLGKSAFATYVFKYRSKDALKSLCIIPRTPSPVPLQYRPAEELGAEELRELLRQREQADAARPVKQERVKRERPNDNEDEDQRSDTGVEIVGQKRRRLPITLNEDGVEMIDLT</sequence>
<dbReference type="PANTHER" id="PTHR36223">
    <property type="entry name" value="BETA-LACTAMASE-TYPE TRANSPEPTIDASE FOLD DOMAIN CONTAINING PROTEIN"/>
    <property type="match status" value="1"/>
</dbReference>
<accession>A0A1Y1ZLH4</accession>
<proteinExistence type="predicted"/>
<evidence type="ECO:0000313" key="4">
    <source>
        <dbReference type="Proteomes" id="UP000193144"/>
    </source>
</evidence>
<feature type="compositionally biased region" description="Basic and acidic residues" evidence="1">
    <location>
        <begin position="271"/>
        <end position="292"/>
    </location>
</feature>
<feature type="region of interest" description="Disordered" evidence="1">
    <location>
        <begin position="271"/>
        <end position="308"/>
    </location>
</feature>
<dbReference type="Proteomes" id="UP000193144">
    <property type="component" value="Unassembled WGS sequence"/>
</dbReference>
<evidence type="ECO:0000259" key="2">
    <source>
        <dbReference type="Pfam" id="PF25534"/>
    </source>
</evidence>
<keyword evidence="4" id="KW-1185">Reference proteome</keyword>
<evidence type="ECO:0000256" key="1">
    <source>
        <dbReference type="SAM" id="MobiDB-lite"/>
    </source>
</evidence>
<protein>
    <recommendedName>
        <fullName evidence="2">DUF7918 domain-containing protein</fullName>
    </recommendedName>
</protein>
<evidence type="ECO:0000313" key="3">
    <source>
        <dbReference type="EMBL" id="ORY11100.1"/>
    </source>
</evidence>
<dbReference type="EMBL" id="MCFA01000064">
    <property type="protein sequence ID" value="ORY11100.1"/>
    <property type="molecule type" value="Genomic_DNA"/>
</dbReference>
<comment type="caution">
    <text evidence="3">The sequence shown here is derived from an EMBL/GenBank/DDBJ whole genome shotgun (WGS) entry which is preliminary data.</text>
</comment>
<name>A0A1Y1ZLH4_9PLEO</name>